<comment type="subcellular location">
    <subcellularLocation>
        <location evidence="1">Nucleus</location>
    </subcellularLocation>
</comment>
<dbReference type="InterPro" id="IPR034158">
    <property type="entry name" value="SF3B4_RRM1"/>
</dbReference>
<evidence type="ECO:0000256" key="5">
    <source>
        <dbReference type="ARBA" id="ARBA00023242"/>
    </source>
</evidence>
<dbReference type="PANTHER" id="PTHR48030">
    <property type="entry name" value="SPLICING FACTOR 3B SUBUNIT 4"/>
    <property type="match status" value="1"/>
</dbReference>
<evidence type="ECO:0000256" key="7">
    <source>
        <dbReference type="SAM" id="MobiDB-lite"/>
    </source>
</evidence>
<dbReference type="InterPro" id="IPR052084">
    <property type="entry name" value="SF3B4_spliceosome_assoc"/>
</dbReference>
<feature type="compositionally biased region" description="Pro residues" evidence="7">
    <location>
        <begin position="218"/>
        <end position="253"/>
    </location>
</feature>
<name>A0A9W7G1N8_9STRA</name>
<feature type="region of interest" description="Disordered" evidence="7">
    <location>
        <begin position="206"/>
        <end position="345"/>
    </location>
</feature>
<keyword evidence="3" id="KW-0677">Repeat</keyword>
<dbReference type="FunFam" id="3.30.70.330:FF:000895">
    <property type="entry name" value="Hsh49p"/>
    <property type="match status" value="1"/>
</dbReference>
<comment type="caution">
    <text evidence="9">The sequence shown here is derived from an EMBL/GenBank/DDBJ whole genome shotgun (WGS) entry which is preliminary data.</text>
</comment>
<evidence type="ECO:0000313" key="9">
    <source>
        <dbReference type="EMBL" id="GMI29241.1"/>
    </source>
</evidence>
<dbReference type="AlphaFoldDB" id="A0A9W7G1N8"/>
<keyword evidence="10" id="KW-1185">Reference proteome</keyword>
<dbReference type="GO" id="GO:0005686">
    <property type="term" value="C:U2 snRNP"/>
    <property type="evidence" value="ECO:0007669"/>
    <property type="project" value="TreeGrafter"/>
</dbReference>
<dbReference type="Gene3D" id="3.30.70.330">
    <property type="match status" value="2"/>
</dbReference>
<dbReference type="InterPro" id="IPR000504">
    <property type="entry name" value="RRM_dom"/>
</dbReference>
<evidence type="ECO:0000256" key="3">
    <source>
        <dbReference type="ARBA" id="ARBA00022737"/>
    </source>
</evidence>
<dbReference type="CDD" id="cd12334">
    <property type="entry name" value="RRM1_SF3B4"/>
    <property type="match status" value="1"/>
</dbReference>
<dbReference type="FunFam" id="3.30.70.330:FF:000505">
    <property type="entry name" value="Splicing factor 3B subunit 4"/>
    <property type="match status" value="1"/>
</dbReference>
<dbReference type="OrthoDB" id="10259687at2759"/>
<evidence type="ECO:0000256" key="2">
    <source>
        <dbReference type="ARBA" id="ARBA00008363"/>
    </source>
</evidence>
<dbReference type="SUPFAM" id="SSF54928">
    <property type="entry name" value="RNA-binding domain, RBD"/>
    <property type="match status" value="1"/>
</dbReference>
<feature type="domain" description="RRM" evidence="8">
    <location>
        <begin position="20"/>
        <end position="98"/>
    </location>
</feature>
<organism evidence="9 10">
    <name type="scientific">Triparma columacea</name>
    <dbReference type="NCBI Taxonomy" id="722753"/>
    <lineage>
        <taxon>Eukaryota</taxon>
        <taxon>Sar</taxon>
        <taxon>Stramenopiles</taxon>
        <taxon>Ochrophyta</taxon>
        <taxon>Bolidophyceae</taxon>
        <taxon>Parmales</taxon>
        <taxon>Triparmaceae</taxon>
        <taxon>Triparma</taxon>
    </lineage>
</organism>
<feature type="compositionally biased region" description="Gly residues" evidence="7">
    <location>
        <begin position="292"/>
        <end position="306"/>
    </location>
</feature>
<comment type="similarity">
    <text evidence="2">Belongs to the SF3B4 family.</text>
</comment>
<keyword evidence="4 6" id="KW-0694">RNA-binding</keyword>
<accession>A0A9W7G1N8</accession>
<dbReference type="Pfam" id="PF00076">
    <property type="entry name" value="RRM_1"/>
    <property type="match status" value="2"/>
</dbReference>
<dbReference type="InterPro" id="IPR035979">
    <property type="entry name" value="RBD_domain_sf"/>
</dbReference>
<dbReference type="GO" id="GO:0005730">
    <property type="term" value="C:nucleolus"/>
    <property type="evidence" value="ECO:0007669"/>
    <property type="project" value="TreeGrafter"/>
</dbReference>
<dbReference type="GO" id="GO:0000398">
    <property type="term" value="P:mRNA splicing, via spliceosome"/>
    <property type="evidence" value="ECO:0007669"/>
    <property type="project" value="UniProtKB-ARBA"/>
</dbReference>
<evidence type="ECO:0000256" key="1">
    <source>
        <dbReference type="ARBA" id="ARBA00004123"/>
    </source>
</evidence>
<dbReference type="GO" id="GO:0071011">
    <property type="term" value="C:precatalytic spliceosome"/>
    <property type="evidence" value="ECO:0007669"/>
    <property type="project" value="TreeGrafter"/>
</dbReference>
<dbReference type="SMART" id="SM00360">
    <property type="entry name" value="RRM"/>
    <property type="match status" value="2"/>
</dbReference>
<dbReference type="EMBL" id="BRYA01000678">
    <property type="protein sequence ID" value="GMI29241.1"/>
    <property type="molecule type" value="Genomic_DNA"/>
</dbReference>
<feature type="compositionally biased region" description="Pro residues" evidence="7">
    <location>
        <begin position="330"/>
        <end position="345"/>
    </location>
</feature>
<feature type="compositionally biased region" description="Pro residues" evidence="7">
    <location>
        <begin position="263"/>
        <end position="274"/>
    </location>
</feature>
<dbReference type="InterPro" id="IPR012677">
    <property type="entry name" value="Nucleotide-bd_a/b_plait_sf"/>
</dbReference>
<proteinExistence type="inferred from homology"/>
<dbReference type="PRINTS" id="PR01217">
    <property type="entry name" value="PRICHEXTENSN"/>
</dbReference>
<dbReference type="PANTHER" id="PTHR48030:SF3">
    <property type="entry name" value="SPLICING FACTOR 3B SUBUNIT 4"/>
    <property type="match status" value="1"/>
</dbReference>
<keyword evidence="5" id="KW-0539">Nucleus</keyword>
<protein>
    <recommendedName>
        <fullName evidence="8">RRM domain-containing protein</fullName>
    </recommendedName>
</protein>
<gene>
    <name evidence="9" type="ORF">TrCOL_g13660</name>
</gene>
<dbReference type="GO" id="GO:0048026">
    <property type="term" value="P:positive regulation of mRNA splicing, via spliceosome"/>
    <property type="evidence" value="ECO:0007669"/>
    <property type="project" value="TreeGrafter"/>
</dbReference>
<evidence type="ECO:0000256" key="4">
    <source>
        <dbReference type="ARBA" id="ARBA00022884"/>
    </source>
</evidence>
<dbReference type="PROSITE" id="PS50102">
    <property type="entry name" value="RRM"/>
    <property type="match status" value="2"/>
</dbReference>
<dbReference type="GO" id="GO:0003723">
    <property type="term" value="F:RNA binding"/>
    <property type="evidence" value="ECO:0007669"/>
    <property type="project" value="UniProtKB-UniRule"/>
</dbReference>
<evidence type="ECO:0000313" key="10">
    <source>
        <dbReference type="Proteomes" id="UP001165065"/>
    </source>
</evidence>
<reference evidence="10" key="1">
    <citation type="journal article" date="2023" name="Commun. Biol.">
        <title>Genome analysis of Parmales, the sister group of diatoms, reveals the evolutionary specialization of diatoms from phago-mixotrophs to photoautotrophs.</title>
        <authorList>
            <person name="Ban H."/>
            <person name="Sato S."/>
            <person name="Yoshikawa S."/>
            <person name="Yamada K."/>
            <person name="Nakamura Y."/>
            <person name="Ichinomiya M."/>
            <person name="Sato N."/>
            <person name="Blanc-Mathieu R."/>
            <person name="Endo H."/>
            <person name="Kuwata A."/>
            <person name="Ogata H."/>
        </authorList>
    </citation>
    <scope>NUCLEOTIDE SEQUENCE [LARGE SCALE GENOMIC DNA]</scope>
</reference>
<evidence type="ECO:0000259" key="8">
    <source>
        <dbReference type="PROSITE" id="PS50102"/>
    </source>
</evidence>
<sequence length="345" mass="36398">MSSGRAPLTALTVSHRNQQATLYCGNLTAAATPQLITELMTQAGTVKSVHMPRDKISGQYSGYAFVEFNTEEECDYAIKIMNFVSLHSKPLRVNKSQLAGSLADNDVGANLFIGNLDPEVDEKLLFDTFSAFGNLAKAPHVAREDATNTPRGFAFVNYTTFAASDIAIDVMNGQYLCNRAISVEYSYKKDGNGERHGSQAERMLAADSAGGDGNPPQLGGPPGMPGMPRPPPPPSLMPPAPPPMMMRPPPPQPLMGMGGPRGYAPPPPPPPPRGFPGGYGMPRAPPPPPRGYYGGAGGAGFQGGYGNMMQPPRAPPPPPRGMMAPQGYQAPPPPPPPPPPRPAAQ</sequence>
<evidence type="ECO:0000256" key="6">
    <source>
        <dbReference type="PROSITE-ProRule" id="PRU00176"/>
    </source>
</evidence>
<feature type="domain" description="RRM" evidence="8">
    <location>
        <begin position="109"/>
        <end position="188"/>
    </location>
</feature>
<dbReference type="Proteomes" id="UP001165065">
    <property type="component" value="Unassembled WGS sequence"/>
</dbReference>